<dbReference type="RefSeq" id="WP_188091461.1">
    <property type="nucleotide sequence ID" value="NZ_JACVFC010000005.1"/>
</dbReference>
<dbReference type="SUPFAM" id="SSF111369">
    <property type="entry name" value="HlyD-like secretion proteins"/>
    <property type="match status" value="1"/>
</dbReference>
<keyword evidence="8" id="KW-1185">Reference proteome</keyword>
<dbReference type="Pfam" id="PF25917">
    <property type="entry name" value="BSH_RND"/>
    <property type="match status" value="1"/>
</dbReference>
<dbReference type="NCBIfam" id="TIGR01730">
    <property type="entry name" value="RND_mfp"/>
    <property type="match status" value="1"/>
</dbReference>
<gene>
    <name evidence="7" type="ORF">ICL07_28495</name>
</gene>
<feature type="domain" description="Multidrug resistance protein MdtA-like C-terminal permuted SH3" evidence="6">
    <location>
        <begin position="288"/>
        <end position="347"/>
    </location>
</feature>
<proteinExistence type="inferred from homology"/>
<sequence length="368" mass="39208">MVALLGTACGGGKKQQQQGAMMGMMKATVVAQEVVPASYTVHTQFPATLMAHDEVAIRSDVTGYLSGIKVKDGSMVKKGQALYEIDKSRYVAAYGQVAASQQQAEADLAQKEKDYERYKTLLDHDAISKQTVDQAYTAMLTSKANLAAAKAAVARAGTDVNHAVIRAPVSGSIGIVQIKVGDIVNAGQTLINTLVNEHPIFADFDVPQASLPQFLRIQKGQGDERFFIKFTSGETYGEQGKIQAINNIVDPQTGTIRVRLVFDNKDSQLKSGMSCVVVMQYSTPATQVAIPAKAIVQNLSETSVMTLTKDNVVQPVHITPGPMADTMLIVQDGLKAGDRIVVEGVQKVRPGDTVNVAGATPPPAAGKH</sequence>
<dbReference type="Pfam" id="PF25944">
    <property type="entry name" value="Beta-barrel_RND"/>
    <property type="match status" value="1"/>
</dbReference>
<evidence type="ECO:0000313" key="7">
    <source>
        <dbReference type="EMBL" id="MBC9934361.1"/>
    </source>
</evidence>
<feature type="domain" description="Multidrug resistance protein MdtA-like alpha-helical hairpin" evidence="3">
    <location>
        <begin position="95"/>
        <end position="159"/>
    </location>
</feature>
<evidence type="ECO:0000259" key="3">
    <source>
        <dbReference type="Pfam" id="PF25876"/>
    </source>
</evidence>
<dbReference type="InterPro" id="IPR058624">
    <property type="entry name" value="MdtA-like_HH"/>
</dbReference>
<dbReference type="Gene3D" id="1.10.287.470">
    <property type="entry name" value="Helix hairpin bin"/>
    <property type="match status" value="1"/>
</dbReference>
<dbReference type="PANTHER" id="PTHR30158">
    <property type="entry name" value="ACRA/E-RELATED COMPONENT OF DRUG EFFLUX TRANSPORTER"/>
    <property type="match status" value="1"/>
</dbReference>
<dbReference type="InterPro" id="IPR058625">
    <property type="entry name" value="MdtA-like_BSH"/>
</dbReference>
<dbReference type="EMBL" id="JACVFC010000005">
    <property type="protein sequence ID" value="MBC9934361.1"/>
    <property type="molecule type" value="Genomic_DNA"/>
</dbReference>
<evidence type="ECO:0000313" key="8">
    <source>
        <dbReference type="Proteomes" id="UP000659124"/>
    </source>
</evidence>
<dbReference type="Gene3D" id="2.40.50.100">
    <property type="match status" value="1"/>
</dbReference>
<comment type="caution">
    <text evidence="7">The sequence shown here is derived from an EMBL/GenBank/DDBJ whole genome shotgun (WGS) entry which is preliminary data.</text>
</comment>
<dbReference type="Proteomes" id="UP000659124">
    <property type="component" value="Unassembled WGS sequence"/>
</dbReference>
<protein>
    <submittedName>
        <fullName evidence="7">Efflux RND transporter periplasmic adaptor subunit</fullName>
    </submittedName>
</protein>
<dbReference type="Gene3D" id="2.40.420.20">
    <property type="match status" value="1"/>
</dbReference>
<dbReference type="InterPro" id="IPR058626">
    <property type="entry name" value="MdtA-like_b-barrel"/>
</dbReference>
<feature type="domain" description="Multidrug resistance protein MdtA-like barrel-sandwich hybrid" evidence="4">
    <location>
        <begin position="54"/>
        <end position="194"/>
    </location>
</feature>
<feature type="domain" description="Multidrug resistance protein MdtA-like beta-barrel" evidence="5">
    <location>
        <begin position="199"/>
        <end position="280"/>
    </location>
</feature>
<comment type="similarity">
    <text evidence="2">Belongs to the membrane fusion protein (MFP) (TC 8.A.1) family.</text>
</comment>
<accession>A0ABR7TY15</accession>
<evidence type="ECO:0000256" key="2">
    <source>
        <dbReference type="ARBA" id="ARBA00009477"/>
    </source>
</evidence>
<dbReference type="Pfam" id="PF25967">
    <property type="entry name" value="RND-MFP_C"/>
    <property type="match status" value="1"/>
</dbReference>
<dbReference type="InterPro" id="IPR058627">
    <property type="entry name" value="MdtA-like_C"/>
</dbReference>
<comment type="subcellular location">
    <subcellularLocation>
        <location evidence="1">Cell envelope</location>
    </subcellularLocation>
</comment>
<dbReference type="Gene3D" id="2.40.30.170">
    <property type="match status" value="1"/>
</dbReference>
<evidence type="ECO:0000259" key="5">
    <source>
        <dbReference type="Pfam" id="PF25944"/>
    </source>
</evidence>
<evidence type="ECO:0000259" key="4">
    <source>
        <dbReference type="Pfam" id="PF25917"/>
    </source>
</evidence>
<name>A0ABR7TY15_9BACT</name>
<evidence type="ECO:0000259" key="6">
    <source>
        <dbReference type="Pfam" id="PF25967"/>
    </source>
</evidence>
<reference evidence="7 8" key="1">
    <citation type="submission" date="2020-09" db="EMBL/GenBank/DDBJ databases">
        <title>Genome sequences of type strains of Chitinophaga qingshengii and Chitinophaga varians.</title>
        <authorList>
            <person name="Kittiwongwattana C."/>
        </authorList>
    </citation>
    <scope>NUCLEOTIDE SEQUENCE [LARGE SCALE GENOMIC DNA]</scope>
    <source>
        <strain evidence="7 8">JCM 30026</strain>
    </source>
</reference>
<dbReference type="InterPro" id="IPR006143">
    <property type="entry name" value="RND_pump_MFP"/>
</dbReference>
<organism evidence="7 8">
    <name type="scientific">Chitinophaga qingshengii</name>
    <dbReference type="NCBI Taxonomy" id="1569794"/>
    <lineage>
        <taxon>Bacteria</taxon>
        <taxon>Pseudomonadati</taxon>
        <taxon>Bacteroidota</taxon>
        <taxon>Chitinophagia</taxon>
        <taxon>Chitinophagales</taxon>
        <taxon>Chitinophagaceae</taxon>
        <taxon>Chitinophaga</taxon>
    </lineage>
</organism>
<evidence type="ECO:0000256" key="1">
    <source>
        <dbReference type="ARBA" id="ARBA00004196"/>
    </source>
</evidence>
<dbReference type="Pfam" id="PF25876">
    <property type="entry name" value="HH_MFP_RND"/>
    <property type="match status" value="1"/>
</dbReference>